<dbReference type="SMART" id="SM00422">
    <property type="entry name" value="HTH_MERR"/>
    <property type="match status" value="1"/>
</dbReference>
<evidence type="ECO:0000259" key="3">
    <source>
        <dbReference type="PROSITE" id="PS50937"/>
    </source>
</evidence>
<proteinExistence type="predicted"/>
<organism evidence="4 5">
    <name type="scientific">Actinomadura litoris</name>
    <dbReference type="NCBI Taxonomy" id="2678616"/>
    <lineage>
        <taxon>Bacteria</taxon>
        <taxon>Bacillati</taxon>
        <taxon>Actinomycetota</taxon>
        <taxon>Actinomycetes</taxon>
        <taxon>Streptosporangiales</taxon>
        <taxon>Thermomonosporaceae</taxon>
        <taxon>Actinomadura</taxon>
    </lineage>
</organism>
<dbReference type="Gene3D" id="1.10.1660.10">
    <property type="match status" value="1"/>
</dbReference>
<dbReference type="AlphaFoldDB" id="A0A7K1L0S4"/>
<reference evidence="4 5" key="1">
    <citation type="submission" date="2019-11" db="EMBL/GenBank/DDBJ databases">
        <authorList>
            <person name="Cao P."/>
        </authorList>
    </citation>
    <scope>NUCLEOTIDE SEQUENCE [LARGE SCALE GENOMIC DNA]</scope>
    <source>
        <strain evidence="4 5">NEAU-AAG5</strain>
    </source>
</reference>
<accession>A0A7K1L0S4</accession>
<dbReference type="Proteomes" id="UP000432015">
    <property type="component" value="Unassembled WGS sequence"/>
</dbReference>
<dbReference type="PANTHER" id="PTHR30204:SF93">
    <property type="entry name" value="HTH MERR-TYPE DOMAIN-CONTAINING PROTEIN"/>
    <property type="match status" value="1"/>
</dbReference>
<feature type="region of interest" description="Disordered" evidence="2">
    <location>
        <begin position="1"/>
        <end position="23"/>
    </location>
</feature>
<dbReference type="InterPro" id="IPR047057">
    <property type="entry name" value="MerR_fam"/>
</dbReference>
<evidence type="ECO:0000256" key="2">
    <source>
        <dbReference type="SAM" id="MobiDB-lite"/>
    </source>
</evidence>
<dbReference type="GO" id="GO:0003677">
    <property type="term" value="F:DNA binding"/>
    <property type="evidence" value="ECO:0007669"/>
    <property type="project" value="UniProtKB-KW"/>
</dbReference>
<dbReference type="InterPro" id="IPR009061">
    <property type="entry name" value="DNA-bd_dom_put_sf"/>
</dbReference>
<gene>
    <name evidence="4" type="ORF">GNZ18_15650</name>
</gene>
<feature type="domain" description="HTH merR-type" evidence="3">
    <location>
        <begin position="29"/>
        <end position="97"/>
    </location>
</feature>
<sequence length="264" mass="28850">MLAAVTEEPARGRDGVQGRWPDATGDRREYRIGELAEAAGVPVRTLRYYQERKLIPPPRRSGRVGLYSATHLARLRMIGGLLERGHTLEGIRELLSAWELGRDIGVVLGVEKAATTPWSHEVPVTMTLDELAALFPDEDDPPSVIHRAASLGFVEMDGDRVTLWSRRQLDAAVTLVGAGVPLEEVLTAGCEIQRTMDDLAALFVRLIAKHVVGRVGDTSLGDLTDTLTRLRPGAEITVEAGFARAMDRQVRVAIDQFVGRLATS</sequence>
<evidence type="ECO:0000256" key="1">
    <source>
        <dbReference type="ARBA" id="ARBA00023125"/>
    </source>
</evidence>
<evidence type="ECO:0000313" key="4">
    <source>
        <dbReference type="EMBL" id="MUN38031.1"/>
    </source>
</evidence>
<dbReference type="InterPro" id="IPR000551">
    <property type="entry name" value="MerR-type_HTH_dom"/>
</dbReference>
<dbReference type="PANTHER" id="PTHR30204">
    <property type="entry name" value="REDOX-CYCLING DRUG-SENSING TRANSCRIPTIONAL ACTIVATOR SOXR"/>
    <property type="match status" value="1"/>
</dbReference>
<evidence type="ECO:0000313" key="5">
    <source>
        <dbReference type="Proteomes" id="UP000432015"/>
    </source>
</evidence>
<protein>
    <submittedName>
        <fullName evidence="4">MerR family transcriptional regulator</fullName>
    </submittedName>
</protein>
<keyword evidence="5" id="KW-1185">Reference proteome</keyword>
<dbReference type="EMBL" id="WOFH01000005">
    <property type="protein sequence ID" value="MUN38031.1"/>
    <property type="molecule type" value="Genomic_DNA"/>
</dbReference>
<dbReference type="PROSITE" id="PS50937">
    <property type="entry name" value="HTH_MERR_2"/>
    <property type="match status" value="1"/>
</dbReference>
<dbReference type="SUPFAM" id="SSF46955">
    <property type="entry name" value="Putative DNA-binding domain"/>
    <property type="match status" value="1"/>
</dbReference>
<comment type="caution">
    <text evidence="4">The sequence shown here is derived from an EMBL/GenBank/DDBJ whole genome shotgun (WGS) entry which is preliminary data.</text>
</comment>
<keyword evidence="1" id="KW-0238">DNA-binding</keyword>
<dbReference type="PRINTS" id="PR00040">
    <property type="entry name" value="HTHMERR"/>
</dbReference>
<dbReference type="GO" id="GO:0003700">
    <property type="term" value="F:DNA-binding transcription factor activity"/>
    <property type="evidence" value="ECO:0007669"/>
    <property type="project" value="InterPro"/>
</dbReference>
<dbReference type="Pfam" id="PF13411">
    <property type="entry name" value="MerR_1"/>
    <property type="match status" value="1"/>
</dbReference>
<name>A0A7K1L0S4_9ACTN</name>